<accession>A0A6J7WDE8</accession>
<evidence type="ECO:0000313" key="1">
    <source>
        <dbReference type="EMBL" id="CAB4124754.1"/>
    </source>
</evidence>
<gene>
    <name evidence="2" type="ORF">UFOVP181_147</name>
    <name evidence="1" type="ORF">UFOVP57_15</name>
</gene>
<organism evidence="2">
    <name type="scientific">uncultured Caudovirales phage</name>
    <dbReference type="NCBI Taxonomy" id="2100421"/>
    <lineage>
        <taxon>Viruses</taxon>
        <taxon>Duplodnaviria</taxon>
        <taxon>Heunggongvirae</taxon>
        <taxon>Uroviricota</taxon>
        <taxon>Caudoviricetes</taxon>
        <taxon>Peduoviridae</taxon>
        <taxon>Maltschvirus</taxon>
        <taxon>Maltschvirus maltsch</taxon>
    </lineage>
</organism>
<proteinExistence type="predicted"/>
<reference evidence="2" key="1">
    <citation type="submission" date="2020-05" db="EMBL/GenBank/DDBJ databases">
        <authorList>
            <person name="Chiriac C."/>
            <person name="Salcher M."/>
            <person name="Ghai R."/>
            <person name="Kavagutti S V."/>
        </authorList>
    </citation>
    <scope>NUCLEOTIDE SEQUENCE</scope>
</reference>
<dbReference type="EMBL" id="LR796187">
    <property type="protein sequence ID" value="CAB4124754.1"/>
    <property type="molecule type" value="Genomic_DNA"/>
</dbReference>
<sequence>MTITVAKLKDKIVEIVRVERDVMFSSEKDWILINREIAKPNSLAVTWLKASETKFEWVREFPF</sequence>
<name>A0A6J7WDE8_9CAUD</name>
<protein>
    <submittedName>
        <fullName evidence="2">Uncharacterized protein</fullName>
    </submittedName>
</protein>
<evidence type="ECO:0000313" key="2">
    <source>
        <dbReference type="EMBL" id="CAB5208754.1"/>
    </source>
</evidence>
<dbReference type="EMBL" id="LR798231">
    <property type="protein sequence ID" value="CAB5208754.1"/>
    <property type="molecule type" value="Genomic_DNA"/>
</dbReference>